<evidence type="ECO:0000256" key="1">
    <source>
        <dbReference type="SAM" id="MobiDB-lite"/>
    </source>
</evidence>
<evidence type="ECO:0000259" key="3">
    <source>
        <dbReference type="Pfam" id="PF22672"/>
    </source>
</evidence>
<evidence type="ECO:0000313" key="5">
    <source>
        <dbReference type="Proteomes" id="UP000030708"/>
    </source>
</evidence>
<organism evidence="4 5">
    <name type="scientific">Plasmodium falciparum Tanzania</name>
    <name type="common">2000708</name>
    <dbReference type="NCBI Taxonomy" id="1036725"/>
    <lineage>
        <taxon>Eukaryota</taxon>
        <taxon>Sar</taxon>
        <taxon>Alveolata</taxon>
        <taxon>Apicomplexa</taxon>
        <taxon>Aconoidasida</taxon>
        <taxon>Haemosporida</taxon>
        <taxon>Plasmodiidae</taxon>
        <taxon>Plasmodium</taxon>
        <taxon>Plasmodium (Laverania)</taxon>
    </lineage>
</organism>
<dbReference type="InterPro" id="IPR004258">
    <property type="entry name" value="DBL"/>
</dbReference>
<proteinExistence type="predicted"/>
<accession>A0A024VX83</accession>
<feature type="domain" description="Duffy-binding-like" evidence="3">
    <location>
        <begin position="2"/>
        <end position="108"/>
    </location>
</feature>
<dbReference type="Pfam" id="PF03011">
    <property type="entry name" value="PFEMP"/>
    <property type="match status" value="1"/>
</dbReference>
<dbReference type="EMBL" id="KI927008">
    <property type="protein sequence ID" value="ETW32898.1"/>
    <property type="molecule type" value="Genomic_DNA"/>
</dbReference>
<gene>
    <name evidence="4" type="ORF">PFTANZ_06383</name>
</gene>
<dbReference type="AlphaFoldDB" id="A0A024VX83"/>
<dbReference type="SUPFAM" id="SSF140924">
    <property type="entry name" value="Duffy binding domain-like"/>
    <property type="match status" value="2"/>
</dbReference>
<feature type="non-terminal residue" evidence="4">
    <location>
        <position position="382"/>
    </location>
</feature>
<evidence type="ECO:0000259" key="2">
    <source>
        <dbReference type="Pfam" id="PF03011"/>
    </source>
</evidence>
<evidence type="ECO:0000313" key="4">
    <source>
        <dbReference type="EMBL" id="ETW32898.1"/>
    </source>
</evidence>
<reference evidence="4 5" key="2">
    <citation type="submission" date="2013-02" db="EMBL/GenBank/DDBJ databases">
        <title>The Genome Sequence of Plasmodium falciparum Tanzania (2000708).</title>
        <authorList>
            <consortium name="The Broad Institute Genome Sequencing Platform"/>
            <consortium name="The Broad Institute Genome Sequencing Center for Infectious Disease"/>
            <person name="Neafsey D."/>
            <person name="Cheeseman I."/>
            <person name="Volkman S."/>
            <person name="Adams J."/>
            <person name="Walker B."/>
            <person name="Young S.K."/>
            <person name="Zeng Q."/>
            <person name="Gargeya S."/>
            <person name="Fitzgerald M."/>
            <person name="Haas B."/>
            <person name="Abouelleil A."/>
            <person name="Alvarado L."/>
            <person name="Arachchi H.M."/>
            <person name="Berlin A.M."/>
            <person name="Chapman S.B."/>
            <person name="Dewar J."/>
            <person name="Goldberg J."/>
            <person name="Griggs A."/>
            <person name="Gujja S."/>
            <person name="Hansen M."/>
            <person name="Howarth C."/>
            <person name="Imamovic A."/>
            <person name="Larimer J."/>
            <person name="McCowan C."/>
            <person name="Murphy C."/>
            <person name="Neiman D."/>
            <person name="Pearson M."/>
            <person name="Priest M."/>
            <person name="Roberts A."/>
            <person name="Saif S."/>
            <person name="Shea T."/>
            <person name="Sisk P."/>
            <person name="Sykes S."/>
            <person name="Wortman J."/>
            <person name="Nusbaum C."/>
            <person name="Birren B."/>
        </authorList>
    </citation>
    <scope>NUCLEOTIDE SEQUENCE [LARGE SCALE GENOMIC DNA]</scope>
    <source>
        <strain evidence="5">Tanzania (2000708)</strain>
    </source>
</reference>
<dbReference type="Proteomes" id="UP000030708">
    <property type="component" value="Unassembled WGS sequence"/>
</dbReference>
<feature type="compositionally biased region" description="Gly residues" evidence="1">
    <location>
        <begin position="111"/>
        <end position="126"/>
    </location>
</feature>
<dbReference type="Gene3D" id="1.20.58.830">
    <property type="match status" value="2"/>
</dbReference>
<reference evidence="4 5" key="1">
    <citation type="submission" date="2013-02" db="EMBL/GenBank/DDBJ databases">
        <title>The Genome Annotation of Plasmodium falciparum Tanzania (2000708).</title>
        <authorList>
            <consortium name="The Broad Institute Genome Sequencing Platform"/>
            <consortium name="The Broad Institute Genome Sequencing Center for Infectious Disease"/>
            <person name="Neafsey D."/>
            <person name="Hoffman S."/>
            <person name="Volkman S."/>
            <person name="Rosenthal P."/>
            <person name="Walker B."/>
            <person name="Young S.K."/>
            <person name="Zeng Q."/>
            <person name="Gargeya S."/>
            <person name="Fitzgerald M."/>
            <person name="Haas B."/>
            <person name="Abouelleil A."/>
            <person name="Allen A.W."/>
            <person name="Alvarado L."/>
            <person name="Arachchi H.M."/>
            <person name="Berlin A.M."/>
            <person name="Chapman S.B."/>
            <person name="Gainer-Dewar J."/>
            <person name="Goldberg J."/>
            <person name="Griggs A."/>
            <person name="Gujja S."/>
            <person name="Hansen M."/>
            <person name="Howarth C."/>
            <person name="Imamovic A."/>
            <person name="Ireland A."/>
            <person name="Larimer J."/>
            <person name="McCowan C."/>
            <person name="Murphy C."/>
            <person name="Pearson M."/>
            <person name="Poon T.W."/>
            <person name="Priest M."/>
            <person name="Roberts A."/>
            <person name="Saif S."/>
            <person name="Shea T."/>
            <person name="Sisk P."/>
            <person name="Sykes S."/>
            <person name="Wortman J."/>
            <person name="Nusbaum C."/>
            <person name="Birren B."/>
        </authorList>
    </citation>
    <scope>NUCLEOTIDE SEQUENCE [LARGE SCALE GENOMIC DNA]</scope>
    <source>
        <strain evidence="5">Tanzania (2000708)</strain>
    </source>
</reference>
<name>A0A024VX83_PLAFA</name>
<feature type="domain" description="Duffy-binding-like" evidence="2">
    <location>
        <begin position="279"/>
        <end position="381"/>
    </location>
</feature>
<dbReference type="InterPro" id="IPR054595">
    <property type="entry name" value="DBL_C"/>
</dbReference>
<dbReference type="Pfam" id="PF22672">
    <property type="entry name" value="DBL_C"/>
    <property type="match status" value="1"/>
</dbReference>
<protein>
    <submittedName>
        <fullName evidence="4">Uncharacterized protein</fullName>
    </submittedName>
</protein>
<sequence length="382" mass="42898">MGNQCISCLYACNPYVEWIEKQKEQFDKQVKKYKTEITRGGASGSGSRKKRAASTKVYDGYESKFYKELQSNGYRTVDAFLGLLNNEKACQDIKDDKEGGTIHFEKVNTGGTAGTSGGTAASGGTSGTNVESQGTFYRSDYCQPCPYCGVQREGKGWEKKSVDENCTRGKRYKPKGSEVGTTINFLYSGEGEKDIETKLEAFCAEKNGDTTNSGGGSGGSGSKSGSQKLYQNWQCYQFKQLDKVGQDDDEDDVNGSGGICILETTNHEGVQKQKTYNDFFYYWVAHMLKDSIHWRTKRLKSCINNGKKECIKKCNGKCDCFLKWVQHKHQEWGKIIEHFYKQDDFKDWKHNDVLEGVLEKGVLLTSLREGYGNTDDIKRIEA</sequence>
<feature type="region of interest" description="Disordered" evidence="1">
    <location>
        <begin position="106"/>
        <end position="130"/>
    </location>
</feature>